<evidence type="ECO:0000256" key="6">
    <source>
        <dbReference type="ARBA" id="ARBA00022630"/>
    </source>
</evidence>
<evidence type="ECO:0000256" key="7">
    <source>
        <dbReference type="ARBA" id="ARBA00022827"/>
    </source>
</evidence>
<dbReference type="PANTHER" id="PTHR42802:SF1">
    <property type="entry name" value="L-ORNITHINE N(5)-MONOOXYGENASE"/>
    <property type="match status" value="1"/>
</dbReference>
<dbReference type="EMBL" id="JAZDUF010000002">
    <property type="protein sequence ID" value="MEE3850342.1"/>
    <property type="molecule type" value="Genomic_DNA"/>
</dbReference>
<dbReference type="InterPro" id="IPR025700">
    <property type="entry name" value="Lys/Orn_oxygenase"/>
</dbReference>
<evidence type="ECO:0000256" key="11">
    <source>
        <dbReference type="ARBA" id="ARBA00029939"/>
    </source>
</evidence>
<dbReference type="PANTHER" id="PTHR42802">
    <property type="entry name" value="MONOOXYGENASE"/>
    <property type="match status" value="1"/>
</dbReference>
<dbReference type="InterPro" id="IPR036188">
    <property type="entry name" value="FAD/NAD-bd_sf"/>
</dbReference>
<evidence type="ECO:0000256" key="5">
    <source>
        <dbReference type="ARBA" id="ARBA00016406"/>
    </source>
</evidence>
<keyword evidence="8" id="KW-0521">NADP</keyword>
<organism evidence="16 17">
    <name type="scientific">Gordonia sesuvii</name>
    <dbReference type="NCBI Taxonomy" id="3116777"/>
    <lineage>
        <taxon>Bacteria</taxon>
        <taxon>Bacillati</taxon>
        <taxon>Actinomycetota</taxon>
        <taxon>Actinomycetes</taxon>
        <taxon>Mycobacteriales</taxon>
        <taxon>Gordoniaceae</taxon>
        <taxon>Gordonia</taxon>
    </lineage>
</organism>
<keyword evidence="10 16" id="KW-0503">Monooxygenase</keyword>
<evidence type="ECO:0000256" key="14">
    <source>
        <dbReference type="ARBA" id="ARBA00032738"/>
    </source>
</evidence>
<dbReference type="EC" id="1.14.13.59" evidence="4"/>
<evidence type="ECO:0000256" key="2">
    <source>
        <dbReference type="ARBA" id="ARBA00005102"/>
    </source>
</evidence>
<accession>A0ABU7MBG1</accession>
<keyword evidence="9" id="KW-0560">Oxidoreductase</keyword>
<evidence type="ECO:0000313" key="16">
    <source>
        <dbReference type="EMBL" id="MEE3850342.1"/>
    </source>
</evidence>
<evidence type="ECO:0000256" key="15">
    <source>
        <dbReference type="ARBA" id="ARBA00048407"/>
    </source>
</evidence>
<comment type="caution">
    <text evidence="16">The sequence shown here is derived from an EMBL/GenBank/DDBJ whole genome shotgun (WGS) entry which is preliminary data.</text>
</comment>
<evidence type="ECO:0000256" key="9">
    <source>
        <dbReference type="ARBA" id="ARBA00023002"/>
    </source>
</evidence>
<dbReference type="SUPFAM" id="SSF51905">
    <property type="entry name" value="FAD/NAD(P)-binding domain"/>
    <property type="match status" value="2"/>
</dbReference>
<dbReference type="Proteomes" id="UP001347146">
    <property type="component" value="Unassembled WGS sequence"/>
</dbReference>
<dbReference type="Gene3D" id="3.50.50.60">
    <property type="entry name" value="FAD/NAD(P)-binding domain"/>
    <property type="match status" value="1"/>
</dbReference>
<comment type="cofactor">
    <cofactor evidence="1">
        <name>FAD</name>
        <dbReference type="ChEBI" id="CHEBI:57692"/>
    </cofactor>
</comment>
<gene>
    <name evidence="16" type="ORF">VZC37_08350</name>
</gene>
<comment type="pathway">
    <text evidence="2">Siderophore biosynthesis; mycobactin biosynthesis.</text>
</comment>
<reference evidence="16 17" key="1">
    <citation type="submission" date="2024-01" db="EMBL/GenBank/DDBJ databases">
        <title>Draft genome sequence of Gordonia sp. LSe1-13.</title>
        <authorList>
            <person name="Suphannarot A."/>
            <person name="Mingma R."/>
        </authorList>
    </citation>
    <scope>NUCLEOTIDE SEQUENCE [LARGE SCALE GENOMIC DNA]</scope>
    <source>
        <strain evidence="16 17">LSe1-13</strain>
    </source>
</reference>
<evidence type="ECO:0000256" key="8">
    <source>
        <dbReference type="ARBA" id="ARBA00022857"/>
    </source>
</evidence>
<evidence type="ECO:0000256" key="3">
    <source>
        <dbReference type="ARBA" id="ARBA00007588"/>
    </source>
</evidence>
<evidence type="ECO:0000256" key="1">
    <source>
        <dbReference type="ARBA" id="ARBA00001974"/>
    </source>
</evidence>
<comment type="catalytic activity">
    <reaction evidence="15">
        <text>L-lysine + NADPH + O2 = N(6)-hydroxy-L-lysine + NADP(+) + H2O</text>
        <dbReference type="Rhea" id="RHEA:23228"/>
        <dbReference type="ChEBI" id="CHEBI:15377"/>
        <dbReference type="ChEBI" id="CHEBI:15379"/>
        <dbReference type="ChEBI" id="CHEBI:32551"/>
        <dbReference type="ChEBI" id="CHEBI:57783"/>
        <dbReference type="ChEBI" id="CHEBI:57820"/>
        <dbReference type="ChEBI" id="CHEBI:58349"/>
        <dbReference type="EC" id="1.14.13.59"/>
    </reaction>
</comment>
<evidence type="ECO:0000256" key="13">
    <source>
        <dbReference type="ARBA" id="ARBA00032493"/>
    </source>
</evidence>
<evidence type="ECO:0000256" key="12">
    <source>
        <dbReference type="ARBA" id="ARBA00031158"/>
    </source>
</evidence>
<proteinExistence type="inferred from homology"/>
<dbReference type="GO" id="GO:0004497">
    <property type="term" value="F:monooxygenase activity"/>
    <property type="evidence" value="ECO:0007669"/>
    <property type="project" value="UniProtKB-KW"/>
</dbReference>
<evidence type="ECO:0000256" key="10">
    <source>
        <dbReference type="ARBA" id="ARBA00023033"/>
    </source>
</evidence>
<evidence type="ECO:0000256" key="4">
    <source>
        <dbReference type="ARBA" id="ARBA00013076"/>
    </source>
</evidence>
<keyword evidence="17" id="KW-1185">Reference proteome</keyword>
<protein>
    <recommendedName>
        <fullName evidence="5">L-lysine N6-monooxygenase MbtG</fullName>
        <ecNumber evidence="4">1.14.13.59</ecNumber>
    </recommendedName>
    <alternativeName>
        <fullName evidence="14">Lysine 6-N-hydroxylase</fullName>
    </alternativeName>
    <alternativeName>
        <fullName evidence="13">Lysine N6-hydroxylase</fullName>
    </alternativeName>
    <alternativeName>
        <fullName evidence="11">Lysine-N-oxygenase</fullName>
    </alternativeName>
    <alternativeName>
        <fullName evidence="12">Mycobactin synthase protein G</fullName>
    </alternativeName>
</protein>
<keyword evidence="6" id="KW-0285">Flavoprotein</keyword>
<comment type="similarity">
    <text evidence="3">Belongs to the lysine N(6)-hydroxylase/L-ornithine N(5)-oxygenase family.</text>
</comment>
<name>A0ABU7MBG1_9ACTN</name>
<dbReference type="Pfam" id="PF13434">
    <property type="entry name" value="Lys_Orn_oxgnase"/>
    <property type="match status" value="1"/>
</dbReference>
<dbReference type="RefSeq" id="WP_330432487.1">
    <property type="nucleotide sequence ID" value="NZ_JAZDUF010000002.1"/>
</dbReference>
<sequence>MVDVAGIGFGPSNLALAIAIEEHNLTVPPHARVTAQFFEKKHEFGWHSGMLLPGTTMQVSFLKDLATQRNVRSAYTFLNYLAERGRLVHFINRQDFFPLRAEFHDYLSWAADRVEIPVAYGAEVTDVRWCGDYFEVSSPGHGMVRARHIVLGGGLRAKLPAGVTAGPRVFHNHQMLARFADVPDHRNKRYVVVGAGQSAAEVAAYLHDETDADVHAVFAKYGYTPADDSPYANRIFDPDAVDEYFSADESWRERLMQYHRSTNYSAVDPALIEDLYRREYTERVDGGRRLFVHGATELVELTETDDTARVHIVNRLTGAEHTLDCDAVIFATGFEPTPLADMLGDLARACVADRHGRPVLDRLYRVRTSGEVTGQIFVQGNSEHTHGLTSTLLSNVAIRSGEIVRTLVDGRELVGAAVGSGDDFAGEPAVGATREGLR</sequence>
<evidence type="ECO:0000313" key="17">
    <source>
        <dbReference type="Proteomes" id="UP001347146"/>
    </source>
</evidence>
<keyword evidence="7" id="KW-0274">FAD</keyword>